<gene>
    <name evidence="1" type="ORF">SAMN05661093_05776</name>
</gene>
<sequence>MVRGMDLGTVFAGVPRVGGRVDGCTYCYSESDLELLGGDPADVPDSLVSSFAREVIDHWSEDHRLETLICAAAHIDHDLAPWLLYLDTLGPDADAAIAEVAEYWATGGEPMLWWFPEDPAAPIRDWLHSDVLWDRLSRAKADDVKIAIARM</sequence>
<accession>A0A1W2F997</accession>
<proteinExistence type="predicted"/>
<dbReference type="Proteomes" id="UP000192674">
    <property type="component" value="Unassembled WGS sequence"/>
</dbReference>
<dbReference type="AlphaFoldDB" id="A0A1W2F997"/>
<organism evidence="1 2">
    <name type="scientific">Kibdelosporangium aridum</name>
    <dbReference type="NCBI Taxonomy" id="2030"/>
    <lineage>
        <taxon>Bacteria</taxon>
        <taxon>Bacillati</taxon>
        <taxon>Actinomycetota</taxon>
        <taxon>Actinomycetes</taxon>
        <taxon>Pseudonocardiales</taxon>
        <taxon>Pseudonocardiaceae</taxon>
        <taxon>Kibdelosporangium</taxon>
    </lineage>
</organism>
<dbReference type="EMBL" id="FWXV01000005">
    <property type="protein sequence ID" value="SMD18433.1"/>
    <property type="molecule type" value="Genomic_DNA"/>
</dbReference>
<keyword evidence="2" id="KW-1185">Reference proteome</keyword>
<evidence type="ECO:0000313" key="1">
    <source>
        <dbReference type="EMBL" id="SMD18433.1"/>
    </source>
</evidence>
<reference evidence="1 2" key="1">
    <citation type="submission" date="2017-04" db="EMBL/GenBank/DDBJ databases">
        <authorList>
            <person name="Afonso C.L."/>
            <person name="Miller P.J."/>
            <person name="Scott M.A."/>
            <person name="Spackman E."/>
            <person name="Goraichik I."/>
            <person name="Dimitrov K.M."/>
            <person name="Suarez D.L."/>
            <person name="Swayne D.E."/>
        </authorList>
    </citation>
    <scope>NUCLEOTIDE SEQUENCE [LARGE SCALE GENOMIC DNA]</scope>
    <source>
        <strain evidence="1 2">DSM 43828</strain>
    </source>
</reference>
<protein>
    <submittedName>
        <fullName evidence="1">Uncharacterized protein</fullName>
    </submittedName>
</protein>
<name>A0A1W2F997_KIBAR</name>
<evidence type="ECO:0000313" key="2">
    <source>
        <dbReference type="Proteomes" id="UP000192674"/>
    </source>
</evidence>